<organism evidence="1 2">
    <name type="scientific">Stylosanthes scabra</name>
    <dbReference type="NCBI Taxonomy" id="79078"/>
    <lineage>
        <taxon>Eukaryota</taxon>
        <taxon>Viridiplantae</taxon>
        <taxon>Streptophyta</taxon>
        <taxon>Embryophyta</taxon>
        <taxon>Tracheophyta</taxon>
        <taxon>Spermatophyta</taxon>
        <taxon>Magnoliopsida</taxon>
        <taxon>eudicotyledons</taxon>
        <taxon>Gunneridae</taxon>
        <taxon>Pentapetalae</taxon>
        <taxon>rosids</taxon>
        <taxon>fabids</taxon>
        <taxon>Fabales</taxon>
        <taxon>Fabaceae</taxon>
        <taxon>Papilionoideae</taxon>
        <taxon>50 kb inversion clade</taxon>
        <taxon>dalbergioids sensu lato</taxon>
        <taxon>Dalbergieae</taxon>
        <taxon>Pterocarpus clade</taxon>
        <taxon>Stylosanthes</taxon>
    </lineage>
</organism>
<protein>
    <submittedName>
        <fullName evidence="1">Uncharacterized protein</fullName>
    </submittedName>
</protein>
<keyword evidence="2" id="KW-1185">Reference proteome</keyword>
<accession>A0ABU6S4B6</accession>
<gene>
    <name evidence="1" type="ORF">PIB30_008301</name>
</gene>
<evidence type="ECO:0000313" key="1">
    <source>
        <dbReference type="EMBL" id="MED6131261.1"/>
    </source>
</evidence>
<sequence>MICGEKPNSIRKLRIRKAIGSNWIRSIQKQLHIQSLAFTTLLTFGDVVAVLCLHPSFTRRPASIFQSSSCPDAVSSVAATPPPVARLSVEFFKSSSPSSPKSLPCHNLRRWLSSWCRRLQPLLAAISPPPVAI</sequence>
<comment type="caution">
    <text evidence="1">The sequence shown here is derived from an EMBL/GenBank/DDBJ whole genome shotgun (WGS) entry which is preliminary data.</text>
</comment>
<reference evidence="1 2" key="1">
    <citation type="journal article" date="2023" name="Plants (Basel)">
        <title>Bridging the Gap: Combining Genomics and Transcriptomics Approaches to Understand Stylosanthes scabra, an Orphan Legume from the Brazilian Caatinga.</title>
        <authorList>
            <person name="Ferreira-Neto J.R.C."/>
            <person name="da Silva M.D."/>
            <person name="Binneck E."/>
            <person name="de Melo N.F."/>
            <person name="da Silva R.H."/>
            <person name="de Melo A.L.T.M."/>
            <person name="Pandolfi V."/>
            <person name="Bustamante F.O."/>
            <person name="Brasileiro-Vidal A.C."/>
            <person name="Benko-Iseppon A.M."/>
        </authorList>
    </citation>
    <scope>NUCLEOTIDE SEQUENCE [LARGE SCALE GENOMIC DNA]</scope>
    <source>
        <tissue evidence="1">Leaves</tissue>
    </source>
</reference>
<evidence type="ECO:0000313" key="2">
    <source>
        <dbReference type="Proteomes" id="UP001341840"/>
    </source>
</evidence>
<proteinExistence type="predicted"/>
<dbReference type="EMBL" id="JASCZI010060433">
    <property type="protein sequence ID" value="MED6131261.1"/>
    <property type="molecule type" value="Genomic_DNA"/>
</dbReference>
<dbReference type="Proteomes" id="UP001341840">
    <property type="component" value="Unassembled WGS sequence"/>
</dbReference>
<name>A0ABU6S4B6_9FABA</name>